<dbReference type="InterPro" id="IPR011251">
    <property type="entry name" value="Luciferase-like_dom"/>
</dbReference>
<dbReference type="InterPro" id="IPR036661">
    <property type="entry name" value="Luciferase-like_sf"/>
</dbReference>
<keyword evidence="7" id="KW-1185">Reference proteome</keyword>
<dbReference type="AlphaFoldDB" id="A0A239JBQ2"/>
<proteinExistence type="predicted"/>
<dbReference type="PANTHER" id="PTHR30011:SF16">
    <property type="entry name" value="C2H2 FINGER DOMAIN TRANSCRIPTION FACTOR (EUROFUNG)-RELATED"/>
    <property type="match status" value="1"/>
</dbReference>
<sequence length="123" mass="13315">MTDRSLVLGAVLVGVGDASGAHLWRHPDVPTTASIDIGWYIEQAREAEDAKFDFVFVVDSQYIDPGFPPHHLNRLEPLTLLSAVAVSTERIGVVATVSTTYSEPWDIARRLASLDLISGGRAA</sequence>
<dbReference type="GO" id="GO:0004497">
    <property type="term" value="F:monooxygenase activity"/>
    <property type="evidence" value="ECO:0007669"/>
    <property type="project" value="UniProtKB-KW"/>
</dbReference>
<keyword evidence="1" id="KW-0285">Flavoprotein</keyword>
<evidence type="ECO:0000259" key="5">
    <source>
        <dbReference type="Pfam" id="PF00296"/>
    </source>
</evidence>
<dbReference type="Gene3D" id="3.20.20.30">
    <property type="entry name" value="Luciferase-like domain"/>
    <property type="match status" value="1"/>
</dbReference>
<dbReference type="PANTHER" id="PTHR30011">
    <property type="entry name" value="ALKANESULFONATE MONOOXYGENASE-RELATED"/>
    <property type="match status" value="1"/>
</dbReference>
<dbReference type="EMBL" id="FZOW01000008">
    <property type="protein sequence ID" value="SNT03466.1"/>
    <property type="molecule type" value="Genomic_DNA"/>
</dbReference>
<dbReference type="Pfam" id="PF00296">
    <property type="entry name" value="Bac_luciferase"/>
    <property type="match status" value="1"/>
</dbReference>
<keyword evidence="3" id="KW-0560">Oxidoreductase</keyword>
<evidence type="ECO:0000256" key="3">
    <source>
        <dbReference type="ARBA" id="ARBA00023002"/>
    </source>
</evidence>
<dbReference type="SUPFAM" id="SSF51679">
    <property type="entry name" value="Bacterial luciferase-like"/>
    <property type="match status" value="1"/>
</dbReference>
<dbReference type="GO" id="GO:0016705">
    <property type="term" value="F:oxidoreductase activity, acting on paired donors, with incorporation or reduction of molecular oxygen"/>
    <property type="evidence" value="ECO:0007669"/>
    <property type="project" value="InterPro"/>
</dbReference>
<keyword evidence="4 6" id="KW-0503">Monooxygenase</keyword>
<gene>
    <name evidence="6" type="ORF">SAMN05421642_108154</name>
</gene>
<accession>A0A239JBQ2</accession>
<keyword evidence="2" id="KW-0288">FMN</keyword>
<name>A0A239JBQ2_9NOCA</name>
<evidence type="ECO:0000313" key="7">
    <source>
        <dbReference type="Proteomes" id="UP000198327"/>
    </source>
</evidence>
<reference evidence="7" key="1">
    <citation type="submission" date="2017-06" db="EMBL/GenBank/DDBJ databases">
        <authorList>
            <person name="Varghese N."/>
            <person name="Submissions S."/>
        </authorList>
    </citation>
    <scope>NUCLEOTIDE SEQUENCE [LARGE SCALE GENOMIC DNA]</scope>
    <source>
        <strain evidence="7">JCM 23211</strain>
    </source>
</reference>
<organism evidence="6 7">
    <name type="scientific">Rhodococcoides kyotonense</name>
    <dbReference type="NCBI Taxonomy" id="398843"/>
    <lineage>
        <taxon>Bacteria</taxon>
        <taxon>Bacillati</taxon>
        <taxon>Actinomycetota</taxon>
        <taxon>Actinomycetes</taxon>
        <taxon>Mycobacteriales</taxon>
        <taxon>Nocardiaceae</taxon>
        <taxon>Rhodococcoides</taxon>
    </lineage>
</organism>
<protein>
    <submittedName>
        <fullName evidence="6">Luciferase-like monooxygenase</fullName>
    </submittedName>
</protein>
<evidence type="ECO:0000256" key="1">
    <source>
        <dbReference type="ARBA" id="ARBA00022630"/>
    </source>
</evidence>
<evidence type="ECO:0000256" key="2">
    <source>
        <dbReference type="ARBA" id="ARBA00022643"/>
    </source>
</evidence>
<dbReference type="Proteomes" id="UP000198327">
    <property type="component" value="Unassembled WGS sequence"/>
</dbReference>
<evidence type="ECO:0000256" key="4">
    <source>
        <dbReference type="ARBA" id="ARBA00023033"/>
    </source>
</evidence>
<evidence type="ECO:0000313" key="6">
    <source>
        <dbReference type="EMBL" id="SNT03466.1"/>
    </source>
</evidence>
<dbReference type="InterPro" id="IPR051260">
    <property type="entry name" value="Diverse_substr_monoxygenases"/>
</dbReference>
<feature type="domain" description="Luciferase-like" evidence="5">
    <location>
        <begin position="23"/>
        <end position="122"/>
    </location>
</feature>